<dbReference type="InterPro" id="IPR032710">
    <property type="entry name" value="NTF2-like_dom_sf"/>
</dbReference>
<dbReference type="Pfam" id="PF14534">
    <property type="entry name" value="DUF4440"/>
    <property type="match status" value="1"/>
</dbReference>
<dbReference type="Gene3D" id="3.10.450.50">
    <property type="match status" value="1"/>
</dbReference>
<dbReference type="EMBL" id="JBFMIA010000019">
    <property type="protein sequence ID" value="MEW9502958.1"/>
    <property type="molecule type" value="Genomic_DNA"/>
</dbReference>
<comment type="caution">
    <text evidence="2">The sequence shown here is derived from an EMBL/GenBank/DDBJ whole genome shotgun (WGS) entry which is preliminary data.</text>
</comment>
<dbReference type="SUPFAM" id="SSF54427">
    <property type="entry name" value="NTF2-like"/>
    <property type="match status" value="1"/>
</dbReference>
<accession>A0ABV3Q850</accession>
<dbReference type="InterPro" id="IPR027843">
    <property type="entry name" value="DUF4440"/>
</dbReference>
<evidence type="ECO:0000313" key="2">
    <source>
        <dbReference type="EMBL" id="MEW9502958.1"/>
    </source>
</evidence>
<feature type="domain" description="DUF4440" evidence="1">
    <location>
        <begin position="16"/>
        <end position="107"/>
    </location>
</feature>
<evidence type="ECO:0000313" key="3">
    <source>
        <dbReference type="Proteomes" id="UP001556040"/>
    </source>
</evidence>
<dbReference type="Proteomes" id="UP001556040">
    <property type="component" value="Unassembled WGS sequence"/>
</dbReference>
<gene>
    <name evidence="2" type="ORF">AB1471_14275</name>
</gene>
<proteinExistence type="predicted"/>
<reference evidence="2 3" key="1">
    <citation type="journal article" date="1979" name="Int. J. Syst. Evol. Microbiol.">
        <title>Bacillus globisporus subsp. marinus subsp. nov.</title>
        <authorList>
            <person name="Liu H."/>
        </authorList>
    </citation>
    <scope>NUCLEOTIDE SEQUENCE [LARGE SCALE GENOMIC DNA]</scope>
    <source>
        <strain evidence="2 3">DSM 1297</strain>
    </source>
</reference>
<dbReference type="RefSeq" id="WP_367780445.1">
    <property type="nucleotide sequence ID" value="NZ_JBFMIA010000019.1"/>
</dbReference>
<name>A0ABV3Q850_9BACL</name>
<sequence length="118" mass="13825">MSEDLKELIYQLECSHLKPSVRTSQKELSDILADDYFEFGSSGNAYKREDYSGKAPLLPDRLLISDFEMNQLSKETVLTTYKINNETRNQKSLRSSVWRFRNGKWKLFFHQGTKSDSF</sequence>
<keyword evidence="3" id="KW-1185">Reference proteome</keyword>
<protein>
    <submittedName>
        <fullName evidence="2">DUF4440 domain-containing protein</fullName>
    </submittedName>
</protein>
<evidence type="ECO:0000259" key="1">
    <source>
        <dbReference type="Pfam" id="PF14534"/>
    </source>
</evidence>
<organism evidence="2 3">
    <name type="scientific">Jeotgalibacillus marinus</name>
    <dbReference type="NCBI Taxonomy" id="86667"/>
    <lineage>
        <taxon>Bacteria</taxon>
        <taxon>Bacillati</taxon>
        <taxon>Bacillota</taxon>
        <taxon>Bacilli</taxon>
        <taxon>Bacillales</taxon>
        <taxon>Caryophanaceae</taxon>
        <taxon>Jeotgalibacillus</taxon>
    </lineage>
</organism>